<dbReference type="InterPro" id="IPR049598">
    <property type="entry name" value="HetP-like"/>
</dbReference>
<comment type="caution">
    <text evidence="1">The sequence shown here is derived from an EMBL/GenBank/DDBJ whole genome shotgun (WGS) entry which is preliminary data.</text>
</comment>
<organism evidence="1 2">
    <name type="scientific">Geitlerinema calcuttense NRMC-F 0142</name>
    <dbReference type="NCBI Taxonomy" id="2922238"/>
    <lineage>
        <taxon>Bacteria</taxon>
        <taxon>Bacillati</taxon>
        <taxon>Cyanobacteriota</taxon>
        <taxon>Cyanophyceae</taxon>
        <taxon>Geitlerinematales</taxon>
        <taxon>Geitlerinemataceae</taxon>
        <taxon>Geitlerinema</taxon>
    </lineage>
</organism>
<evidence type="ECO:0000313" key="2">
    <source>
        <dbReference type="Proteomes" id="UP001230986"/>
    </source>
</evidence>
<gene>
    <name evidence="1" type="ORF">QQ055_06265</name>
</gene>
<name>A0ABT7LYJ4_9CYAN</name>
<dbReference type="Proteomes" id="UP001230986">
    <property type="component" value="Unassembled WGS sequence"/>
</dbReference>
<dbReference type="NCBIfam" id="NF037966">
    <property type="entry name" value="HetP_family"/>
    <property type="match status" value="1"/>
</dbReference>
<dbReference type="RefSeq" id="WP_286004389.1">
    <property type="nucleotide sequence ID" value="NZ_JASVEJ010000023.1"/>
</dbReference>
<dbReference type="EMBL" id="JASVEJ010000023">
    <property type="protein sequence ID" value="MDL5057068.1"/>
    <property type="molecule type" value="Genomic_DNA"/>
</dbReference>
<reference evidence="1 2" key="1">
    <citation type="submission" date="2023-06" db="EMBL/GenBank/DDBJ databases">
        <title>Whole genome sequence of Oscillatoria calcuttensis NRMC-F 0142.</title>
        <authorList>
            <person name="Shakena Fathima T."/>
            <person name="Muralitharan G."/>
            <person name="Thajuddin N."/>
        </authorList>
    </citation>
    <scope>NUCLEOTIDE SEQUENCE [LARGE SCALE GENOMIC DNA]</scope>
    <source>
        <strain evidence="1 2">NRMC-F 0142</strain>
    </source>
</reference>
<accession>A0ABT7LYJ4</accession>
<sequence>MSLYSAVRNPQTPVGTESGDRLANAKHYKVMTQEQVDQIVKAILEGKYSWACVLILRFAGFNPSHYIPYRTYKRLLKENGRHDRQKLRETIVESLEYSSKVLN</sequence>
<protein>
    <submittedName>
        <fullName evidence="1">HetP family heterocyst commitment protein</fullName>
    </submittedName>
</protein>
<proteinExistence type="predicted"/>
<evidence type="ECO:0000313" key="1">
    <source>
        <dbReference type="EMBL" id="MDL5057068.1"/>
    </source>
</evidence>
<keyword evidence="2" id="KW-1185">Reference proteome</keyword>